<dbReference type="InterPro" id="IPR026960">
    <property type="entry name" value="RVT-Znf"/>
</dbReference>
<evidence type="ECO:0000313" key="3">
    <source>
        <dbReference type="Proteomes" id="UP000593575"/>
    </source>
</evidence>
<dbReference type="Pfam" id="PF13966">
    <property type="entry name" value="zf-RVT"/>
    <property type="match status" value="1"/>
</dbReference>
<evidence type="ECO:0000259" key="1">
    <source>
        <dbReference type="Pfam" id="PF13966"/>
    </source>
</evidence>
<dbReference type="AlphaFoldDB" id="A0A7J9KH54"/>
<dbReference type="EMBL" id="JABFAE010418491">
    <property type="protein sequence ID" value="MBA0845784.1"/>
    <property type="molecule type" value="Genomic_DNA"/>
</dbReference>
<comment type="caution">
    <text evidence="2">The sequence shown here is derived from an EMBL/GenBank/DDBJ whole genome shotgun (WGS) entry which is preliminary data.</text>
</comment>
<gene>
    <name evidence="2" type="ORF">Goarm_023027</name>
</gene>
<dbReference type="Proteomes" id="UP000593575">
    <property type="component" value="Unassembled WGS sequence"/>
</dbReference>
<accession>A0A7J9KH54</accession>
<feature type="domain" description="Reverse transcriptase zinc-binding" evidence="1">
    <location>
        <begin position="58"/>
        <end position="137"/>
    </location>
</feature>
<sequence length="222" mass="25565">MVLVVELINSATREWRSEVITGTFRADVAARILRISLAKIPHDDELVWRGEPSGELIVRSAYKLLQAKTYTRMFYGKLWSLNLPSKLKITVWHISNKFIPSMSNLYFKRLSGTGICPRFRDGVESLAHVFWGCPVIDRIEENVHTRVVDIARWEPSSGDWVKINFDATFDKNLFRLGSRFVAKNARRRVVASGSTIHEMLVRLLQQRPLPASRQLKWGSIWA</sequence>
<keyword evidence="3" id="KW-1185">Reference proteome</keyword>
<proteinExistence type="predicted"/>
<reference evidence="2 3" key="1">
    <citation type="journal article" date="2019" name="Genome Biol. Evol.">
        <title>Insights into the evolution of the New World diploid cottons (Gossypium, subgenus Houzingenia) based on genome sequencing.</title>
        <authorList>
            <person name="Grover C.E."/>
            <person name="Arick M.A. 2nd"/>
            <person name="Thrash A."/>
            <person name="Conover J.L."/>
            <person name="Sanders W.S."/>
            <person name="Peterson D.G."/>
            <person name="Frelichowski J.E."/>
            <person name="Scheffler J.A."/>
            <person name="Scheffler B.E."/>
            <person name="Wendel J.F."/>
        </authorList>
    </citation>
    <scope>NUCLEOTIDE SEQUENCE [LARGE SCALE GENOMIC DNA]</scope>
    <source>
        <strain evidence="2">6</strain>
        <tissue evidence="2">Leaf</tissue>
    </source>
</reference>
<protein>
    <recommendedName>
        <fullName evidence="1">Reverse transcriptase zinc-binding domain-containing protein</fullName>
    </recommendedName>
</protein>
<organism evidence="2 3">
    <name type="scientific">Gossypium armourianum</name>
    <dbReference type="NCBI Taxonomy" id="34283"/>
    <lineage>
        <taxon>Eukaryota</taxon>
        <taxon>Viridiplantae</taxon>
        <taxon>Streptophyta</taxon>
        <taxon>Embryophyta</taxon>
        <taxon>Tracheophyta</taxon>
        <taxon>Spermatophyta</taxon>
        <taxon>Magnoliopsida</taxon>
        <taxon>eudicotyledons</taxon>
        <taxon>Gunneridae</taxon>
        <taxon>Pentapetalae</taxon>
        <taxon>rosids</taxon>
        <taxon>malvids</taxon>
        <taxon>Malvales</taxon>
        <taxon>Malvaceae</taxon>
        <taxon>Malvoideae</taxon>
        <taxon>Gossypium</taxon>
    </lineage>
</organism>
<evidence type="ECO:0000313" key="2">
    <source>
        <dbReference type="EMBL" id="MBA0845784.1"/>
    </source>
</evidence>
<name>A0A7J9KH54_9ROSI</name>